<name>A0A2Z7AU79_9LAMI</name>
<evidence type="ECO:0000256" key="1">
    <source>
        <dbReference type="SAM" id="MobiDB-lite"/>
    </source>
</evidence>
<feature type="region of interest" description="Disordered" evidence="1">
    <location>
        <begin position="308"/>
        <end position="368"/>
    </location>
</feature>
<dbReference type="OrthoDB" id="1937804at2759"/>
<dbReference type="Pfam" id="PF10536">
    <property type="entry name" value="PMD"/>
    <property type="match status" value="1"/>
</dbReference>
<protein>
    <submittedName>
        <fullName evidence="3">Serine/threonine-protein phosphatase 7 long form</fullName>
    </submittedName>
</protein>
<feature type="domain" description="Aminotransferase-like plant mobile" evidence="2">
    <location>
        <begin position="63"/>
        <end position="236"/>
    </location>
</feature>
<evidence type="ECO:0000313" key="4">
    <source>
        <dbReference type="Proteomes" id="UP000250235"/>
    </source>
</evidence>
<gene>
    <name evidence="3" type="ORF">F511_28499</name>
</gene>
<feature type="compositionally biased region" description="Polar residues" evidence="1">
    <location>
        <begin position="338"/>
        <end position="364"/>
    </location>
</feature>
<dbReference type="PANTHER" id="PTHR46033">
    <property type="entry name" value="PROTEIN MAIN-LIKE 2"/>
    <property type="match status" value="1"/>
</dbReference>
<accession>A0A2Z7AU79</accession>
<dbReference type="InterPro" id="IPR044824">
    <property type="entry name" value="MAIN-like"/>
</dbReference>
<dbReference type="Proteomes" id="UP000250235">
    <property type="component" value="Unassembled WGS sequence"/>
</dbReference>
<dbReference type="EMBL" id="KV012492">
    <property type="protein sequence ID" value="KZV24928.1"/>
    <property type="molecule type" value="Genomic_DNA"/>
</dbReference>
<evidence type="ECO:0000313" key="3">
    <source>
        <dbReference type="EMBL" id="KZV24928.1"/>
    </source>
</evidence>
<keyword evidence="4" id="KW-1185">Reference proteome</keyword>
<dbReference type="AlphaFoldDB" id="A0A2Z7AU79"/>
<reference evidence="3 4" key="1">
    <citation type="journal article" date="2015" name="Proc. Natl. Acad. Sci. U.S.A.">
        <title>The resurrection genome of Boea hygrometrica: A blueprint for survival of dehydration.</title>
        <authorList>
            <person name="Xiao L."/>
            <person name="Yang G."/>
            <person name="Zhang L."/>
            <person name="Yang X."/>
            <person name="Zhao S."/>
            <person name="Ji Z."/>
            <person name="Zhou Q."/>
            <person name="Hu M."/>
            <person name="Wang Y."/>
            <person name="Chen M."/>
            <person name="Xu Y."/>
            <person name="Jin H."/>
            <person name="Xiao X."/>
            <person name="Hu G."/>
            <person name="Bao F."/>
            <person name="Hu Y."/>
            <person name="Wan P."/>
            <person name="Li L."/>
            <person name="Deng X."/>
            <person name="Kuang T."/>
            <person name="Xiang C."/>
            <person name="Zhu J.K."/>
            <person name="Oliver M.J."/>
            <person name="He Y."/>
        </authorList>
    </citation>
    <scope>NUCLEOTIDE SEQUENCE [LARGE SCALE GENOMIC DNA]</scope>
    <source>
        <strain evidence="4">cv. XS01</strain>
    </source>
</reference>
<organism evidence="3 4">
    <name type="scientific">Dorcoceras hygrometricum</name>
    <dbReference type="NCBI Taxonomy" id="472368"/>
    <lineage>
        <taxon>Eukaryota</taxon>
        <taxon>Viridiplantae</taxon>
        <taxon>Streptophyta</taxon>
        <taxon>Embryophyta</taxon>
        <taxon>Tracheophyta</taxon>
        <taxon>Spermatophyta</taxon>
        <taxon>Magnoliopsida</taxon>
        <taxon>eudicotyledons</taxon>
        <taxon>Gunneridae</taxon>
        <taxon>Pentapetalae</taxon>
        <taxon>asterids</taxon>
        <taxon>lamiids</taxon>
        <taxon>Lamiales</taxon>
        <taxon>Gesneriaceae</taxon>
        <taxon>Didymocarpoideae</taxon>
        <taxon>Trichosporeae</taxon>
        <taxon>Loxocarpinae</taxon>
        <taxon>Dorcoceras</taxon>
    </lineage>
</organism>
<dbReference type="GO" id="GO:0010073">
    <property type="term" value="P:meristem maintenance"/>
    <property type="evidence" value="ECO:0007669"/>
    <property type="project" value="InterPro"/>
</dbReference>
<feature type="compositionally biased region" description="Basic residues" evidence="1">
    <location>
        <begin position="314"/>
        <end position="324"/>
    </location>
</feature>
<sequence>MSVEAGHVDRSVLFQQESHISNFIKPDNLDNTLRVRRSDNLIGIYVKAGVLHRRIRSCLNEMGFYGILCCGDCIYDNHLITALVERWRRETHTFHLRCGEATITLQDVALIWGLNVDGEPIIGTDVSHKFPVWQSICYDWLAFVPVQSDFRSNTIKLTTLHAHCMQTMINNYSPEVQVQQYTRCVALMIIGGCMLPDSEGCVVKMLYLNFLRDISRVRSYSWASTVLTFLYHELWKHAYRWTHTTTYSVRIIHDVLDIMGDSQRDGTSTIANICKGLSVEDLSHEDLIEELKKSIATAAFLHELTLKTPQQQQHHARSSTRRRQGRGDDRNEGDDLQSFATPDWRQSTSQTPLTPASHQTSTGTDVGPSYRDVGSSYVFSSPLSSSFFYFAQLSGGNVQADQGTPYQQSEFQTPPAYTTYQTSFMEIIFGGIPHQYEGEQPIFDTSAIPYMGYSLPESAAMSLAMFPRSTPKNARMMMIMRHQTSYVGANVCHVRLIVVLVIV</sequence>
<dbReference type="InterPro" id="IPR019557">
    <property type="entry name" value="AminoTfrase-like_pln_mobile"/>
</dbReference>
<evidence type="ECO:0000259" key="2">
    <source>
        <dbReference type="Pfam" id="PF10536"/>
    </source>
</evidence>
<proteinExistence type="predicted"/>
<dbReference type="PANTHER" id="PTHR46033:SF8">
    <property type="entry name" value="PROTEIN MAINTENANCE OF MERISTEMS-LIKE"/>
    <property type="match status" value="1"/>
</dbReference>